<feature type="compositionally biased region" description="Basic and acidic residues" evidence="1">
    <location>
        <begin position="53"/>
        <end position="76"/>
    </location>
</feature>
<feature type="compositionally biased region" description="Basic and acidic residues" evidence="1">
    <location>
        <begin position="7"/>
        <end position="42"/>
    </location>
</feature>
<proteinExistence type="predicted"/>
<feature type="compositionally biased region" description="Polar residues" evidence="1">
    <location>
        <begin position="91"/>
        <end position="109"/>
    </location>
</feature>
<evidence type="ECO:0000313" key="2">
    <source>
        <dbReference type="EMBL" id="OCL12077.1"/>
    </source>
</evidence>
<dbReference type="Proteomes" id="UP000250140">
    <property type="component" value="Unassembled WGS sequence"/>
</dbReference>
<evidence type="ECO:0000256" key="1">
    <source>
        <dbReference type="SAM" id="MobiDB-lite"/>
    </source>
</evidence>
<protein>
    <submittedName>
        <fullName evidence="2">Uncharacterized protein</fullName>
    </submittedName>
</protein>
<reference evidence="2 3" key="1">
    <citation type="journal article" date="2016" name="Nat. Commun.">
        <title>Ectomycorrhizal ecology is imprinted in the genome of the dominant symbiotic fungus Cenococcum geophilum.</title>
        <authorList>
            <consortium name="DOE Joint Genome Institute"/>
            <person name="Peter M."/>
            <person name="Kohler A."/>
            <person name="Ohm R.A."/>
            <person name="Kuo A."/>
            <person name="Krutzmann J."/>
            <person name="Morin E."/>
            <person name="Arend M."/>
            <person name="Barry K.W."/>
            <person name="Binder M."/>
            <person name="Choi C."/>
            <person name="Clum A."/>
            <person name="Copeland A."/>
            <person name="Grisel N."/>
            <person name="Haridas S."/>
            <person name="Kipfer T."/>
            <person name="LaButti K."/>
            <person name="Lindquist E."/>
            <person name="Lipzen A."/>
            <person name="Maire R."/>
            <person name="Meier B."/>
            <person name="Mihaltcheva S."/>
            <person name="Molinier V."/>
            <person name="Murat C."/>
            <person name="Poggeler S."/>
            <person name="Quandt C.A."/>
            <person name="Sperisen C."/>
            <person name="Tritt A."/>
            <person name="Tisserant E."/>
            <person name="Crous P.W."/>
            <person name="Henrissat B."/>
            <person name="Nehls U."/>
            <person name="Egli S."/>
            <person name="Spatafora J.W."/>
            <person name="Grigoriev I.V."/>
            <person name="Martin F.M."/>
        </authorList>
    </citation>
    <scope>NUCLEOTIDE SEQUENCE [LARGE SCALE GENOMIC DNA]</scope>
    <source>
        <strain evidence="2 3">CBS 207.34</strain>
    </source>
</reference>
<organism evidence="2 3">
    <name type="scientific">Glonium stellatum</name>
    <dbReference type="NCBI Taxonomy" id="574774"/>
    <lineage>
        <taxon>Eukaryota</taxon>
        <taxon>Fungi</taxon>
        <taxon>Dikarya</taxon>
        <taxon>Ascomycota</taxon>
        <taxon>Pezizomycotina</taxon>
        <taxon>Dothideomycetes</taxon>
        <taxon>Pleosporomycetidae</taxon>
        <taxon>Gloniales</taxon>
        <taxon>Gloniaceae</taxon>
        <taxon>Glonium</taxon>
    </lineage>
</organism>
<dbReference type="OrthoDB" id="3904042at2759"/>
<name>A0A8E2JWT4_9PEZI</name>
<keyword evidence="3" id="KW-1185">Reference proteome</keyword>
<feature type="region of interest" description="Disordered" evidence="1">
    <location>
        <begin position="1"/>
        <end position="115"/>
    </location>
</feature>
<evidence type="ECO:0000313" key="3">
    <source>
        <dbReference type="Proteomes" id="UP000250140"/>
    </source>
</evidence>
<accession>A0A8E2JWT4</accession>
<gene>
    <name evidence="2" type="ORF">AOQ84DRAFT_360952</name>
</gene>
<sequence length="133" mass="15175">MAGTKRSRADSDTEEKSNAKRHNGEALEHQAEEEKTRKDRSPQDQSQRAQSAKQRDAEQKREERNPDLKKRTREANTDSTNAPDAKRKASDSATKPSSYAASQGKSSYNYGRRIRLRTSIRAYKTLANYKDRS</sequence>
<dbReference type="EMBL" id="KV748929">
    <property type="protein sequence ID" value="OCL12077.1"/>
    <property type="molecule type" value="Genomic_DNA"/>
</dbReference>
<feature type="compositionally biased region" description="Polar residues" evidence="1">
    <location>
        <begin position="43"/>
        <end position="52"/>
    </location>
</feature>
<dbReference type="AlphaFoldDB" id="A0A8E2JWT4"/>